<proteinExistence type="inferred from homology"/>
<dbReference type="Proteomes" id="UP000244727">
    <property type="component" value="Chromosome"/>
</dbReference>
<gene>
    <name evidence="3" type="ORF">HARCEL1_10850</name>
</gene>
<feature type="domain" description="Sulfatase N-terminal" evidence="2">
    <location>
        <begin position="19"/>
        <end position="330"/>
    </location>
</feature>
<protein>
    <recommendedName>
        <fullName evidence="2">Sulfatase N-terminal domain-containing protein</fullName>
    </recommendedName>
</protein>
<dbReference type="AlphaFoldDB" id="A0A2R4X301"/>
<dbReference type="SUPFAM" id="SSF53649">
    <property type="entry name" value="Alkaline phosphatase-like"/>
    <property type="match status" value="1"/>
</dbReference>
<dbReference type="PANTHER" id="PTHR42693:SF33">
    <property type="entry name" value="ARYLSULFATASE"/>
    <property type="match status" value="1"/>
</dbReference>
<dbReference type="InterPro" id="IPR000917">
    <property type="entry name" value="Sulfatase_N"/>
</dbReference>
<dbReference type="RefSeq" id="WP_108383426.1">
    <property type="nucleotide sequence ID" value="NZ_CP028858.1"/>
</dbReference>
<dbReference type="Pfam" id="PF00884">
    <property type="entry name" value="Sulfatase"/>
    <property type="match status" value="1"/>
</dbReference>
<evidence type="ECO:0000313" key="3">
    <source>
        <dbReference type="EMBL" id="AWB28167.1"/>
    </source>
</evidence>
<dbReference type="Gene3D" id="3.40.720.10">
    <property type="entry name" value="Alkaline Phosphatase, subunit A"/>
    <property type="match status" value="1"/>
</dbReference>
<organism evidence="3 4">
    <name type="scientific">Halococcoides cellulosivorans</name>
    <dbReference type="NCBI Taxonomy" id="1679096"/>
    <lineage>
        <taxon>Archaea</taxon>
        <taxon>Methanobacteriati</taxon>
        <taxon>Methanobacteriota</taxon>
        <taxon>Stenosarchaea group</taxon>
        <taxon>Halobacteria</taxon>
        <taxon>Halobacteriales</taxon>
        <taxon>Haloarculaceae</taxon>
        <taxon>Halococcoides</taxon>
    </lineage>
</organism>
<dbReference type="GeneID" id="36513011"/>
<keyword evidence="4" id="KW-1185">Reference proteome</keyword>
<sequence length="441" mass="48842">MKTGLIVLDTLRYDTFEAEMPAIRSTADHVFTNCYSTSRWTVPAHGSLFTGLYPTEAGTHSANRTFDVTVPTLAERFTDAGVTTHCLSNNVHIDPFFGFTEGFASITRGPALQDRPEQRDADFDWDALFSRLDDGPLRPVQALKEIVAADAPTLSTLKTGIELFRAPPVNETTNDLTWFLDAVEEIARSPPEDLFLFANLMPTHYPYDPPEEYCDLDPLDVDPLELTLRDDPVTDEEHERHKRNYEGAARYLDDELPAIVDAIDWDVLFVVSDHGELFGEHGIRGHEYGVYDDLVHVPALAVGDAVPEGETDAVTSLLDVRRTLLDVAGIDPGEHTRGRSLFEDRTDDRAVYAESVGCGQYAPDAQGLGAKVPASWGDPHYTLRTADATLIHDKDGTRTDDDALERRVRDLRAGLGDFTGEGATAEVPDDVEARLEHLGYR</sequence>
<dbReference type="InterPro" id="IPR017850">
    <property type="entry name" value="Alkaline_phosphatase_core_sf"/>
</dbReference>
<dbReference type="GO" id="GO:0004065">
    <property type="term" value="F:arylsulfatase activity"/>
    <property type="evidence" value="ECO:0007669"/>
    <property type="project" value="TreeGrafter"/>
</dbReference>
<accession>A0A2R4X301</accession>
<evidence type="ECO:0000259" key="2">
    <source>
        <dbReference type="Pfam" id="PF00884"/>
    </source>
</evidence>
<reference evidence="3 4" key="1">
    <citation type="submission" date="2018-04" db="EMBL/GenBank/DDBJ databases">
        <title>Halococcoides cellulosivorans gen. nov., sp. nov., an extremely halophilic cellulose-utilizing haloarchaeon from hypersaline lakes.</title>
        <authorList>
            <person name="Sorokin D.Y."/>
            <person name="Toshchakov S.V."/>
            <person name="Samarov N.I."/>
            <person name="Korzhenkov A."/>
            <person name="Kublanov I.V."/>
        </authorList>
    </citation>
    <scope>NUCLEOTIDE SEQUENCE [LARGE SCALE GENOMIC DNA]</scope>
    <source>
        <strain evidence="3 4">HArcel1</strain>
    </source>
</reference>
<dbReference type="KEGG" id="harc:HARCEL1_10850"/>
<dbReference type="EMBL" id="CP028858">
    <property type="protein sequence ID" value="AWB28167.1"/>
    <property type="molecule type" value="Genomic_DNA"/>
</dbReference>
<name>A0A2R4X301_9EURY</name>
<dbReference type="InterPro" id="IPR050738">
    <property type="entry name" value="Sulfatase"/>
</dbReference>
<evidence type="ECO:0000256" key="1">
    <source>
        <dbReference type="ARBA" id="ARBA00008779"/>
    </source>
</evidence>
<evidence type="ECO:0000313" key="4">
    <source>
        <dbReference type="Proteomes" id="UP000244727"/>
    </source>
</evidence>
<comment type="similarity">
    <text evidence="1">Belongs to the sulfatase family.</text>
</comment>
<dbReference type="PANTHER" id="PTHR42693">
    <property type="entry name" value="ARYLSULFATASE FAMILY MEMBER"/>
    <property type="match status" value="1"/>
</dbReference>